<feature type="domain" description="Bacterial sugar transferase" evidence="8">
    <location>
        <begin position="271"/>
        <end position="451"/>
    </location>
</feature>
<dbReference type="HOGENOM" id="CLU_024920_0_0_14"/>
<name>U4KM73_9MOLU</name>
<keyword evidence="3 9" id="KW-0808">Transferase</keyword>
<dbReference type="PANTHER" id="PTHR30576">
    <property type="entry name" value="COLANIC BIOSYNTHESIS UDP-GLUCOSE LIPID CARRIER TRANSFERASE"/>
    <property type="match status" value="1"/>
</dbReference>
<dbReference type="GO" id="GO:0016020">
    <property type="term" value="C:membrane"/>
    <property type="evidence" value="ECO:0007669"/>
    <property type="project" value="UniProtKB-SubCell"/>
</dbReference>
<reference evidence="9 10" key="1">
    <citation type="journal article" date="2013" name="J. Mol. Microbiol. Biotechnol.">
        <title>Analysis of the Complete Genomes of Acholeplasma brassicae , A. palmae and A. laidlawii and Their Comparison to the Obligate Parasites from ' Candidatus Phytoplasma'.</title>
        <authorList>
            <person name="Kube M."/>
            <person name="Siewert C."/>
            <person name="Migdoll A.M."/>
            <person name="Duduk B."/>
            <person name="Holz S."/>
            <person name="Rabus R."/>
            <person name="Seemuller E."/>
            <person name="Mitrovic J."/>
            <person name="Muller I."/>
            <person name="Buttner C."/>
            <person name="Reinhardt R."/>
        </authorList>
    </citation>
    <scope>NUCLEOTIDE SEQUENCE [LARGE SCALE GENOMIC DNA]</scope>
    <source>
        <strain evidence="10">0502</strain>
    </source>
</reference>
<protein>
    <submittedName>
        <fullName evidence="9">Exopolysaccharide biosynthesis polyprenyl glycosylphosphotransferase</fullName>
        <ecNumber evidence="9">2.7.8.6</ecNumber>
    </submittedName>
</protein>
<dbReference type="KEGG" id="abra:BN85301140"/>
<dbReference type="AlphaFoldDB" id="U4KM73"/>
<evidence type="ECO:0000313" key="10">
    <source>
        <dbReference type="Proteomes" id="UP000032737"/>
    </source>
</evidence>
<keyword evidence="6 7" id="KW-0472">Membrane</keyword>
<evidence type="ECO:0000256" key="5">
    <source>
        <dbReference type="ARBA" id="ARBA00022989"/>
    </source>
</evidence>
<comment type="subcellular location">
    <subcellularLocation>
        <location evidence="1">Membrane</location>
        <topology evidence="1">Multi-pass membrane protein</topology>
    </subcellularLocation>
</comment>
<proteinExistence type="inferred from homology"/>
<feature type="transmembrane region" description="Helical" evidence="7">
    <location>
        <begin position="124"/>
        <end position="142"/>
    </location>
</feature>
<sequence>MSKDFFKKHYALIRLFEITLDLFFLLFSFLLVVQVKAYFETGDFVQSFINIFSNFLGAKLEVLRTQILYIVVAIVLFMVYQVSVTKKRYSQAMAGTILALVMTNVFVFFLSAMMKRVLVDSMTIGFTLVSQLVLFAIYKYVFYRIILKIDKRCVLIIGPESEAKLIATKFLMDKEEHRHLKYVLFESLIKDSNDLIKYIDIADDIILLEGLSERYKNNIMTYCLSKMHKRVYLIPKLYEINIVNSKIDQIRDTPVFVSQSLHLSLTQRFIKRATDIIIAIIGLIISAPILAVVALLIKFSDKGPVFYKQERVTRNNRYFTLIKFRTMIVDAEKHTGAVWQLENDPRVTKIGKLLRATRIDELPQLINVLKGEMSLIGPRPEREIFIQQFVQSIPDFKFRVNVKPGITGLAQVLGKYNSEPVDKLRFDLLYIRNYSFLLDIKILFLTVKAVLDRDASATLGIPSFESILEKENLVATPFILGVEIKKGL</sequence>
<dbReference type="Pfam" id="PF02397">
    <property type="entry name" value="Bac_transf"/>
    <property type="match status" value="1"/>
</dbReference>
<dbReference type="InterPro" id="IPR003362">
    <property type="entry name" value="Bact_transf"/>
</dbReference>
<evidence type="ECO:0000256" key="4">
    <source>
        <dbReference type="ARBA" id="ARBA00022692"/>
    </source>
</evidence>
<feature type="transmembrane region" description="Helical" evidence="7">
    <location>
        <begin position="92"/>
        <end position="112"/>
    </location>
</feature>
<keyword evidence="10" id="KW-1185">Reference proteome</keyword>
<dbReference type="InterPro" id="IPR017475">
    <property type="entry name" value="EPS_sugar_tfrase"/>
</dbReference>
<dbReference type="GO" id="GO:0047360">
    <property type="term" value="F:undecaprenyl-phosphate galactose phosphotransferase activity"/>
    <property type="evidence" value="ECO:0007669"/>
    <property type="project" value="UniProtKB-EC"/>
</dbReference>
<dbReference type="STRING" id="61635.BN85301140"/>
<gene>
    <name evidence="9" type="ORF">BN85301140</name>
</gene>
<evidence type="ECO:0000259" key="8">
    <source>
        <dbReference type="Pfam" id="PF02397"/>
    </source>
</evidence>
<feature type="transmembrane region" description="Helical" evidence="7">
    <location>
        <begin position="276"/>
        <end position="297"/>
    </location>
</feature>
<keyword evidence="5 7" id="KW-1133">Transmembrane helix</keyword>
<evidence type="ECO:0000313" key="9">
    <source>
        <dbReference type="EMBL" id="CCV65135.1"/>
    </source>
</evidence>
<dbReference type="RefSeq" id="WP_030004003.1">
    <property type="nucleotide sequence ID" value="NC_022549.1"/>
</dbReference>
<dbReference type="NCBIfam" id="TIGR03025">
    <property type="entry name" value="EPS_sugtrans"/>
    <property type="match status" value="1"/>
</dbReference>
<keyword evidence="4 7" id="KW-0812">Transmembrane</keyword>
<evidence type="ECO:0000256" key="1">
    <source>
        <dbReference type="ARBA" id="ARBA00004141"/>
    </source>
</evidence>
<dbReference type="EMBL" id="FO681348">
    <property type="protein sequence ID" value="CCV65135.1"/>
    <property type="molecule type" value="Genomic_DNA"/>
</dbReference>
<dbReference type="Proteomes" id="UP000032737">
    <property type="component" value="Chromosome"/>
</dbReference>
<feature type="transmembrane region" description="Helical" evidence="7">
    <location>
        <begin position="12"/>
        <end position="33"/>
    </location>
</feature>
<evidence type="ECO:0000256" key="3">
    <source>
        <dbReference type="ARBA" id="ARBA00022679"/>
    </source>
</evidence>
<dbReference type="PANTHER" id="PTHR30576:SF0">
    <property type="entry name" value="UNDECAPRENYL-PHOSPHATE N-ACETYLGALACTOSAMINYL 1-PHOSPHATE TRANSFERASE-RELATED"/>
    <property type="match status" value="1"/>
</dbReference>
<dbReference type="OrthoDB" id="9808602at2"/>
<evidence type="ECO:0000256" key="7">
    <source>
        <dbReference type="SAM" id="Phobius"/>
    </source>
</evidence>
<feature type="transmembrane region" description="Helical" evidence="7">
    <location>
        <begin position="62"/>
        <end position="80"/>
    </location>
</feature>
<evidence type="ECO:0000256" key="6">
    <source>
        <dbReference type="ARBA" id="ARBA00023136"/>
    </source>
</evidence>
<organism evidence="9 10">
    <name type="scientific">Acholeplasma brassicae</name>
    <dbReference type="NCBI Taxonomy" id="61635"/>
    <lineage>
        <taxon>Bacteria</taxon>
        <taxon>Bacillati</taxon>
        <taxon>Mycoplasmatota</taxon>
        <taxon>Mollicutes</taxon>
        <taxon>Acholeplasmatales</taxon>
        <taxon>Acholeplasmataceae</taxon>
        <taxon>Acholeplasma</taxon>
    </lineage>
</organism>
<evidence type="ECO:0000256" key="2">
    <source>
        <dbReference type="ARBA" id="ARBA00006464"/>
    </source>
</evidence>
<dbReference type="EC" id="2.7.8.6" evidence="9"/>
<accession>U4KM73</accession>
<comment type="similarity">
    <text evidence="2">Belongs to the bacterial sugar transferase family.</text>
</comment>